<organism evidence="13">
    <name type="scientific">Callorhinchus milii</name>
    <name type="common">Ghost shark</name>
    <dbReference type="NCBI Taxonomy" id="7868"/>
    <lineage>
        <taxon>Eukaryota</taxon>
        <taxon>Metazoa</taxon>
        <taxon>Chordata</taxon>
        <taxon>Craniata</taxon>
        <taxon>Vertebrata</taxon>
        <taxon>Chondrichthyes</taxon>
        <taxon>Holocephali</taxon>
        <taxon>Chimaeriformes</taxon>
        <taxon>Callorhinchidae</taxon>
        <taxon>Callorhinchus</taxon>
    </lineage>
</organism>
<feature type="compositionally biased region" description="Polar residues" evidence="10">
    <location>
        <begin position="193"/>
        <end position="208"/>
    </location>
</feature>
<dbReference type="Pfam" id="PF00628">
    <property type="entry name" value="PHD"/>
    <property type="match status" value="1"/>
</dbReference>
<feature type="region of interest" description="Disordered" evidence="10">
    <location>
        <begin position="69"/>
        <end position="178"/>
    </location>
</feature>
<comment type="subcellular location">
    <subcellularLocation>
        <location evidence="1">Nucleus</location>
    </subcellularLocation>
</comment>
<dbReference type="InterPro" id="IPR036427">
    <property type="entry name" value="Bromodomain-like_sf"/>
</dbReference>
<dbReference type="SMART" id="SM00297">
    <property type="entry name" value="BROMO"/>
    <property type="match status" value="1"/>
</dbReference>
<dbReference type="GO" id="GO:0005634">
    <property type="term" value="C:nucleus"/>
    <property type="evidence" value="ECO:0007669"/>
    <property type="project" value="UniProtKB-SubCell"/>
</dbReference>
<evidence type="ECO:0000259" key="12">
    <source>
        <dbReference type="PROSITE" id="PS50016"/>
    </source>
</evidence>
<accession>V9KBB1</accession>
<dbReference type="GO" id="GO:0000785">
    <property type="term" value="C:chromatin"/>
    <property type="evidence" value="ECO:0007669"/>
    <property type="project" value="TreeGrafter"/>
</dbReference>
<evidence type="ECO:0000256" key="4">
    <source>
        <dbReference type="ARBA" id="ARBA00022833"/>
    </source>
</evidence>
<feature type="compositionally biased region" description="Polar residues" evidence="10">
    <location>
        <begin position="143"/>
        <end position="165"/>
    </location>
</feature>
<evidence type="ECO:0000259" key="11">
    <source>
        <dbReference type="PROSITE" id="PS50014"/>
    </source>
</evidence>
<keyword evidence="2" id="KW-0479">Metal-binding</keyword>
<feature type="compositionally biased region" description="Basic residues" evidence="10">
    <location>
        <begin position="587"/>
        <end position="609"/>
    </location>
</feature>
<feature type="region of interest" description="Disordered" evidence="10">
    <location>
        <begin position="1"/>
        <end position="32"/>
    </location>
</feature>
<feature type="compositionally biased region" description="Basic and acidic residues" evidence="10">
    <location>
        <begin position="69"/>
        <end position="78"/>
    </location>
</feature>
<feature type="region of interest" description="Disordered" evidence="10">
    <location>
        <begin position="193"/>
        <end position="244"/>
    </location>
</feature>
<evidence type="ECO:0000256" key="9">
    <source>
        <dbReference type="PROSITE-ProRule" id="PRU00146"/>
    </source>
</evidence>
<feature type="compositionally biased region" description="Pro residues" evidence="10">
    <location>
        <begin position="306"/>
        <end position="317"/>
    </location>
</feature>
<evidence type="ECO:0000256" key="2">
    <source>
        <dbReference type="ARBA" id="ARBA00022723"/>
    </source>
</evidence>
<evidence type="ECO:0000256" key="8">
    <source>
        <dbReference type="PROSITE-ProRule" id="PRU00035"/>
    </source>
</evidence>
<dbReference type="SMART" id="SM00249">
    <property type="entry name" value="PHD"/>
    <property type="match status" value="1"/>
</dbReference>
<dbReference type="InterPro" id="IPR001965">
    <property type="entry name" value="Znf_PHD"/>
</dbReference>
<dbReference type="Pfam" id="PF00439">
    <property type="entry name" value="Bromodomain"/>
    <property type="match status" value="1"/>
</dbReference>
<dbReference type="FunFam" id="3.30.40.10:FF:000123">
    <property type="entry name" value="E3 ubiquitin-protein ligase TRIM33"/>
    <property type="match status" value="1"/>
</dbReference>
<feature type="domain" description="Bromo" evidence="11">
    <location>
        <begin position="459"/>
        <end position="531"/>
    </location>
</feature>
<dbReference type="InterPro" id="IPR013083">
    <property type="entry name" value="Znf_RING/FYVE/PHD"/>
</dbReference>
<evidence type="ECO:0000256" key="10">
    <source>
        <dbReference type="SAM" id="MobiDB-lite"/>
    </source>
</evidence>
<evidence type="ECO:0000256" key="5">
    <source>
        <dbReference type="ARBA" id="ARBA00023054"/>
    </source>
</evidence>
<dbReference type="PANTHER" id="PTHR45915">
    <property type="entry name" value="TRANSCRIPTION INTERMEDIARY FACTOR"/>
    <property type="match status" value="1"/>
</dbReference>
<feature type="compositionally biased region" description="Basic and acidic residues" evidence="10">
    <location>
        <begin position="9"/>
        <end position="26"/>
    </location>
</feature>
<dbReference type="InterPro" id="IPR001487">
    <property type="entry name" value="Bromodomain"/>
</dbReference>
<dbReference type="AlphaFoldDB" id="V9KBB1"/>
<evidence type="ECO:0000256" key="6">
    <source>
        <dbReference type="ARBA" id="ARBA00023117"/>
    </source>
</evidence>
<dbReference type="PROSITE" id="PS01359">
    <property type="entry name" value="ZF_PHD_1"/>
    <property type="match status" value="1"/>
</dbReference>
<feature type="region of interest" description="Disordered" evidence="10">
    <location>
        <begin position="289"/>
        <end position="356"/>
    </location>
</feature>
<evidence type="ECO:0000256" key="7">
    <source>
        <dbReference type="ARBA" id="ARBA00023242"/>
    </source>
</evidence>
<keyword evidence="6 8" id="KW-0103">Bromodomain</keyword>
<dbReference type="Gene3D" id="3.30.40.10">
    <property type="entry name" value="Zinc/RING finger domain, C3HC4 (zinc finger)"/>
    <property type="match status" value="1"/>
</dbReference>
<dbReference type="PROSITE" id="PS50014">
    <property type="entry name" value="BROMODOMAIN_2"/>
    <property type="match status" value="1"/>
</dbReference>
<keyword evidence="5" id="KW-0175">Coiled coil</keyword>
<evidence type="ECO:0000256" key="1">
    <source>
        <dbReference type="ARBA" id="ARBA00004123"/>
    </source>
</evidence>
<dbReference type="CDD" id="cd05502">
    <property type="entry name" value="Bromo_tif1_like"/>
    <property type="match status" value="1"/>
</dbReference>
<keyword evidence="4" id="KW-0862">Zinc</keyword>
<evidence type="ECO:0000313" key="13">
    <source>
        <dbReference type="EMBL" id="AFO94956.1"/>
    </source>
</evidence>
<feature type="region of interest" description="Disordered" evidence="10">
    <location>
        <begin position="583"/>
        <end position="609"/>
    </location>
</feature>
<dbReference type="PROSITE" id="PS50016">
    <property type="entry name" value="ZF_PHD_2"/>
    <property type="match status" value="1"/>
</dbReference>
<reference evidence="13" key="1">
    <citation type="journal article" date="2014" name="Nature">
        <title>Elephant shark genome provides unique insights into gnathostome evolution.</title>
        <authorList>
            <consortium name="International Elephant Shark Genome Sequencing Consortium"/>
            <person name="Venkatesh B."/>
            <person name="Lee A.P."/>
            <person name="Ravi V."/>
            <person name="Maurya A.K."/>
            <person name="Lian M.M."/>
            <person name="Swann J.B."/>
            <person name="Ohta Y."/>
            <person name="Flajnik M.F."/>
            <person name="Sutoh Y."/>
            <person name="Kasahara M."/>
            <person name="Hoon S."/>
            <person name="Gangu V."/>
            <person name="Roy S.W."/>
            <person name="Irimia M."/>
            <person name="Korzh V."/>
            <person name="Kondrychyn I."/>
            <person name="Lim Z.W."/>
            <person name="Tay B.H."/>
            <person name="Tohari S."/>
            <person name="Kong K.W."/>
            <person name="Ho S."/>
            <person name="Lorente-Galdos B."/>
            <person name="Quilez J."/>
            <person name="Marques-Bonet T."/>
            <person name="Raney B.J."/>
            <person name="Ingham P.W."/>
            <person name="Tay A."/>
            <person name="Hillier L.W."/>
            <person name="Minx P."/>
            <person name="Boehm T."/>
            <person name="Wilson R.K."/>
            <person name="Brenner S."/>
            <person name="Warren W.C."/>
        </authorList>
    </citation>
    <scope>NUCLEOTIDE SEQUENCE</scope>
    <source>
        <tissue evidence="13">Spleen</tissue>
    </source>
</reference>
<dbReference type="EMBL" id="JW862439">
    <property type="protein sequence ID" value="AFO94956.1"/>
    <property type="molecule type" value="mRNA"/>
</dbReference>
<dbReference type="GO" id="GO:0008270">
    <property type="term" value="F:zinc ion binding"/>
    <property type="evidence" value="ECO:0007669"/>
    <property type="project" value="UniProtKB-KW"/>
</dbReference>
<feature type="domain" description="PHD-type" evidence="12">
    <location>
        <begin position="369"/>
        <end position="416"/>
    </location>
</feature>
<dbReference type="InterPro" id="IPR019786">
    <property type="entry name" value="Zinc_finger_PHD-type_CS"/>
</dbReference>
<sequence length="609" mass="67383">MEPQLPREAASDHSRHLRLEQPRETQRVSPLAVADRVALPDSHSAEEEHGLTCLGQGDIPLQSLELKAPHRADGEPVSHSKAASARLLPSCPVKKGRIKRSSSGSFKRTSPREEDIAVDTNPVSSSACPTEGLPAEKLDVNWEPSNTVYKSEETGSTSPTDSLGSKRNPAEENGFKEPMNLSVNLSCKLSLLSPGSVSSTPPLDSTPVSEDGDMPDPGVSDSHDVPSDSPESPRPPDNQNTRAPAEAVKVPYVRLERLHICAPVTGPLPVFKVQPDANEEEGNFVITMEKQTSETPEKNISLDNPLTPPNSNPPPPLKDTEDLAATPALLPSKDCPPQPPDKKHFDGSESGTPPRTAPAVLGGLAFENEDWCAVCLNGGELLCCDRCPKVYHLGCHVPALLSFPMGEWLCMLCRSVVMPEVDYDCENTRHINEQRGKRTLQGLSISDQRKCEKLTLYLHCHQLSMPFHEPVSPLARHYYQIIKRPMDLSTIRAKLQKKNSLHYYTPEEFVSDVRLMFMNCAKFNYADSEVAQAGKSLEMYFEEKLKEVYVNLSVTAQEDSDFEEIDNLNGSVTVNGFTWPSEEKESVKRKRRRRYGASHRDSHRKGSRC</sequence>
<dbReference type="Gene3D" id="1.20.920.10">
    <property type="entry name" value="Bromodomain-like"/>
    <property type="match status" value="1"/>
</dbReference>
<dbReference type="PANTHER" id="PTHR45915:SF7">
    <property type="entry name" value="TRIPARTITE MOTIF-CONTAINING PROTEIN 66"/>
    <property type="match status" value="1"/>
</dbReference>
<protein>
    <submittedName>
        <fullName evidence="13">Tripartite motif-containing protein 66</fullName>
    </submittedName>
</protein>
<dbReference type="SUPFAM" id="SSF47370">
    <property type="entry name" value="Bromodomain"/>
    <property type="match status" value="1"/>
</dbReference>
<keyword evidence="3 9" id="KW-0863">Zinc-finger</keyword>
<dbReference type="InterPro" id="IPR019787">
    <property type="entry name" value="Znf_PHD-finger"/>
</dbReference>
<keyword evidence="7" id="KW-0539">Nucleus</keyword>
<evidence type="ECO:0000256" key="3">
    <source>
        <dbReference type="ARBA" id="ARBA00022771"/>
    </source>
</evidence>
<dbReference type="SUPFAM" id="SSF57903">
    <property type="entry name" value="FYVE/PHD zinc finger"/>
    <property type="match status" value="1"/>
</dbReference>
<name>V9KBB1_CALMI</name>
<dbReference type="InterPro" id="IPR011011">
    <property type="entry name" value="Znf_FYVE_PHD"/>
</dbReference>
<proteinExistence type="evidence at transcript level"/>
<dbReference type="PRINTS" id="PR00503">
    <property type="entry name" value="BROMODOMAIN"/>
</dbReference>